<keyword evidence="3" id="KW-1185">Reference proteome</keyword>
<accession>A0ABU1DCI6</accession>
<comment type="caution">
    <text evidence="2">The sequence shown here is derived from an EMBL/GenBank/DDBJ whole genome shotgun (WGS) entry which is preliminary data.</text>
</comment>
<gene>
    <name evidence="2" type="ORF">IHQ68_03990</name>
</gene>
<keyword evidence="1" id="KW-1133">Transmembrane helix</keyword>
<evidence type="ECO:0000313" key="2">
    <source>
        <dbReference type="EMBL" id="MDR4305785.1"/>
    </source>
</evidence>
<evidence type="ECO:0000313" key="3">
    <source>
        <dbReference type="Proteomes" id="UP001181622"/>
    </source>
</evidence>
<feature type="transmembrane region" description="Helical" evidence="1">
    <location>
        <begin position="81"/>
        <end position="101"/>
    </location>
</feature>
<feature type="transmembrane region" description="Helical" evidence="1">
    <location>
        <begin position="175"/>
        <end position="198"/>
    </location>
</feature>
<protein>
    <submittedName>
        <fullName evidence="2">DUF1275 domain-containing protein</fullName>
    </submittedName>
</protein>
<dbReference type="PANTHER" id="PTHR37314">
    <property type="entry name" value="SLR0142 PROTEIN"/>
    <property type="match status" value="1"/>
</dbReference>
<reference evidence="2" key="1">
    <citation type="submission" date="2020-10" db="EMBL/GenBank/DDBJ databases">
        <authorList>
            <person name="Abbas A."/>
            <person name="Razzaq R."/>
            <person name="Waqas M."/>
            <person name="Abbas N."/>
            <person name="Nielsen T.K."/>
            <person name="Hansen L.H."/>
            <person name="Hussain S."/>
            <person name="Shahid M."/>
        </authorList>
    </citation>
    <scope>NUCLEOTIDE SEQUENCE</scope>
    <source>
        <strain evidence="2">S14</strain>
    </source>
</reference>
<dbReference type="InterPro" id="IPR010699">
    <property type="entry name" value="DUF1275"/>
</dbReference>
<name>A0ABU1DCI6_9HYPH</name>
<feature type="transmembrane region" description="Helical" evidence="1">
    <location>
        <begin position="42"/>
        <end position="69"/>
    </location>
</feature>
<dbReference type="Proteomes" id="UP001181622">
    <property type="component" value="Unassembled WGS sequence"/>
</dbReference>
<dbReference type="PANTHER" id="PTHR37314:SF5">
    <property type="entry name" value="SLR0142 PROTEIN"/>
    <property type="match status" value="1"/>
</dbReference>
<dbReference type="EMBL" id="JADBEO010000006">
    <property type="protein sequence ID" value="MDR4305785.1"/>
    <property type="molecule type" value="Genomic_DNA"/>
</dbReference>
<dbReference type="Pfam" id="PF06912">
    <property type="entry name" value="DUF1275"/>
    <property type="match status" value="1"/>
</dbReference>
<evidence type="ECO:0000256" key="1">
    <source>
        <dbReference type="SAM" id="Phobius"/>
    </source>
</evidence>
<proteinExistence type="predicted"/>
<keyword evidence="1" id="KW-0812">Transmembrane</keyword>
<organism evidence="2 3">
    <name type="scientific">Chelatococcus sambhunathii</name>
    <dbReference type="NCBI Taxonomy" id="363953"/>
    <lineage>
        <taxon>Bacteria</taxon>
        <taxon>Pseudomonadati</taxon>
        <taxon>Pseudomonadota</taxon>
        <taxon>Alphaproteobacteria</taxon>
        <taxon>Hyphomicrobiales</taxon>
        <taxon>Chelatococcaceae</taxon>
        <taxon>Chelatococcus</taxon>
    </lineage>
</organism>
<dbReference type="RefSeq" id="WP_309389081.1">
    <property type="nucleotide sequence ID" value="NZ_JADBEO010000006.1"/>
</dbReference>
<sequence length="224" mass="22984">MTTLLLALLAITAGYVDAAGFLALHGLFTTHVTGNFVTLGASFALGTSGVLAKLLALPLFCAVILIARFAGIAFDRLGWPALRIFFVMEAAFLTGAASLAARHGAFLDGDTPAALAMGGLLVGAMAIQNAIHRVRLTNLPPSTVMTGTTTQVMIDLADLMRGVSADKRAAAKKRLGPMSISLVAFAAGCAAGAVGFTYGHEICFAGPPALVLAAMLVDALRKEP</sequence>
<keyword evidence="1" id="KW-0472">Membrane</keyword>
<feature type="transmembrane region" description="Helical" evidence="1">
    <location>
        <begin position="113"/>
        <end position="131"/>
    </location>
</feature>